<organism evidence="1">
    <name type="scientific">hydrothermal vent metagenome</name>
    <dbReference type="NCBI Taxonomy" id="652676"/>
    <lineage>
        <taxon>unclassified sequences</taxon>
        <taxon>metagenomes</taxon>
        <taxon>ecological metagenomes</taxon>
    </lineage>
</organism>
<dbReference type="GO" id="GO:0050567">
    <property type="term" value="F:glutaminyl-tRNA synthase (glutamine-hydrolyzing) activity"/>
    <property type="evidence" value="ECO:0007669"/>
    <property type="project" value="UniProtKB-EC"/>
</dbReference>
<dbReference type="GO" id="GO:0006450">
    <property type="term" value="P:regulation of translational fidelity"/>
    <property type="evidence" value="ECO:0007669"/>
    <property type="project" value="InterPro"/>
</dbReference>
<keyword evidence="1" id="KW-0808">Transferase</keyword>
<protein>
    <submittedName>
        <fullName evidence="1">Aspartyl-tRNA(Asn) amidotransferase subunit C @ Glutamyl-tRNA(Gln) amidotransferase subunit C</fullName>
        <ecNumber evidence="1">6.3.5.6</ecNumber>
        <ecNumber evidence="1">6.3.5.7</ecNumber>
    </submittedName>
</protein>
<keyword evidence="1" id="KW-0436">Ligase</keyword>
<dbReference type="EC" id="6.3.5.7" evidence="1"/>
<dbReference type="SUPFAM" id="SSF141000">
    <property type="entry name" value="Glu-tRNAGln amidotransferase C subunit"/>
    <property type="match status" value="1"/>
</dbReference>
<gene>
    <name evidence="1" type="ORF">MNB_SV-4-1189</name>
</gene>
<dbReference type="Gene3D" id="1.10.20.60">
    <property type="entry name" value="Glu-tRNAGln amidotransferase C subunit, N-terminal domain"/>
    <property type="match status" value="1"/>
</dbReference>
<dbReference type="AlphaFoldDB" id="A0A1W1E7W7"/>
<dbReference type="PANTHER" id="PTHR15004">
    <property type="entry name" value="GLUTAMYL-TRNA(GLN) AMIDOTRANSFERASE SUBUNIT C, MITOCHONDRIAL"/>
    <property type="match status" value="1"/>
</dbReference>
<proteinExistence type="inferred from homology"/>
<dbReference type="Pfam" id="PF02686">
    <property type="entry name" value="GatC"/>
    <property type="match status" value="1"/>
</dbReference>
<evidence type="ECO:0000313" key="1">
    <source>
        <dbReference type="EMBL" id="SFV90009.1"/>
    </source>
</evidence>
<accession>A0A1W1E7W7</accession>
<dbReference type="PANTHER" id="PTHR15004:SF0">
    <property type="entry name" value="GLUTAMYL-TRNA(GLN) AMIDOTRANSFERASE SUBUNIT C, MITOCHONDRIAL"/>
    <property type="match status" value="1"/>
</dbReference>
<dbReference type="InterPro" id="IPR036113">
    <property type="entry name" value="Asp/Glu-ADT_sf_sub_c"/>
</dbReference>
<dbReference type="NCBIfam" id="TIGR00135">
    <property type="entry name" value="gatC"/>
    <property type="match status" value="1"/>
</dbReference>
<dbReference type="GO" id="GO:0016740">
    <property type="term" value="F:transferase activity"/>
    <property type="evidence" value="ECO:0007669"/>
    <property type="project" value="UniProtKB-KW"/>
</dbReference>
<dbReference type="HAMAP" id="MF_00122">
    <property type="entry name" value="GatC"/>
    <property type="match status" value="1"/>
</dbReference>
<reference evidence="1" key="1">
    <citation type="submission" date="2016-10" db="EMBL/GenBank/DDBJ databases">
        <authorList>
            <person name="de Groot N.N."/>
        </authorList>
    </citation>
    <scope>NUCLEOTIDE SEQUENCE</scope>
</reference>
<dbReference type="EC" id="6.3.5.6" evidence="1"/>
<name>A0A1W1E7W7_9ZZZZ</name>
<sequence length="96" mass="10610">MQIDHTLLAKLEKLSHLRIAEGKKEEVMGQLTEILGYIDNLNELDTEALSPAFSTLKGGTPLREDTPQNNTTVASDILSHAPHVEDDFFIVPAIIE</sequence>
<dbReference type="GO" id="GO:0050566">
    <property type="term" value="F:asparaginyl-tRNA synthase (glutamine-hydrolyzing) activity"/>
    <property type="evidence" value="ECO:0007669"/>
    <property type="project" value="UniProtKB-EC"/>
</dbReference>
<dbReference type="InterPro" id="IPR003837">
    <property type="entry name" value="GatC"/>
</dbReference>
<dbReference type="GO" id="GO:0070681">
    <property type="term" value="P:glutaminyl-tRNAGln biosynthesis via transamidation"/>
    <property type="evidence" value="ECO:0007669"/>
    <property type="project" value="TreeGrafter"/>
</dbReference>
<dbReference type="EMBL" id="FPIB01000007">
    <property type="protein sequence ID" value="SFV90009.1"/>
    <property type="molecule type" value="Genomic_DNA"/>
</dbReference>